<name>A0ABW6MC72_9ACTN</name>
<dbReference type="Gene3D" id="3.10.105.10">
    <property type="entry name" value="Dipeptide-binding Protein, Domain 3"/>
    <property type="match status" value="1"/>
</dbReference>
<keyword evidence="7" id="KW-1185">Reference proteome</keyword>
<evidence type="ECO:0000256" key="3">
    <source>
        <dbReference type="ARBA" id="ARBA00022729"/>
    </source>
</evidence>
<evidence type="ECO:0000256" key="4">
    <source>
        <dbReference type="SAM" id="SignalP"/>
    </source>
</evidence>
<comment type="caution">
    <text evidence="6">The sequence shown here is derived from an EMBL/GenBank/DDBJ whole genome shotgun (WGS) entry which is preliminary data.</text>
</comment>
<dbReference type="RefSeq" id="WP_388112472.1">
    <property type="nucleotide sequence ID" value="NZ_JBIAHM010000014.1"/>
</dbReference>
<dbReference type="EMBL" id="JBIAHM010000014">
    <property type="protein sequence ID" value="MFE9603699.1"/>
    <property type="molecule type" value="Genomic_DNA"/>
</dbReference>
<dbReference type="InterPro" id="IPR039424">
    <property type="entry name" value="SBP_5"/>
</dbReference>
<sequence>MMTNHTFTRRNALALGGSTFAGLLLAACGGTATTAGSTSGKPVEGGTLTIGLDGEPTVGFDPQVAQAFFDQQIVAQFYEGLLSLDSKGQIKPGLAKSYQQVDPTTHRFTLRDGVTFHDGTKLTTDDVIFSLERLMDPAIKSPYTQQYRIKTVTAVDASTVEVKLSAPQPSLYNFLARPWSGAIMSKKWTTSRTANQLKQSENGTGPFSLKKWSKGISITLSGYKGYWDKPKPYLDTVIYRLIPDETSRVASLRSNSVQLLSFRDLRMVSDVKSTSGVTEANGPLVSSVWLNMNTLSGPLADKRVRQAFNLAIDRETLIKTLGSGSASFGYVIPPQDPYGTTPTTADPMYQHNQAKAKDLLKAAGKSGVSIELTAPSDSAYGPDISALELMKAQLSKVGITLNLKLVPFASVVPKVLSGDYTDMIMLTSVLNADPSQYLDLWFAKGSPATKVKDQHLWDLMAAAKSEQDNAKRVTLYHQLAQYIADEAYLLVPYAKAVRGEAWSNRLHGYQPDATATRLNLKNAWLTS</sequence>
<dbReference type="PROSITE" id="PS51318">
    <property type="entry name" value="TAT"/>
    <property type="match status" value="1"/>
</dbReference>
<dbReference type="PANTHER" id="PTHR30290">
    <property type="entry name" value="PERIPLASMIC BINDING COMPONENT OF ABC TRANSPORTER"/>
    <property type="match status" value="1"/>
</dbReference>
<dbReference type="PANTHER" id="PTHR30290:SF9">
    <property type="entry name" value="OLIGOPEPTIDE-BINDING PROTEIN APPA"/>
    <property type="match status" value="1"/>
</dbReference>
<evidence type="ECO:0000313" key="7">
    <source>
        <dbReference type="Proteomes" id="UP001601303"/>
    </source>
</evidence>
<organism evidence="6 7">
    <name type="scientific">Streptomyces hokutonensis</name>
    <dbReference type="NCBI Taxonomy" id="1306990"/>
    <lineage>
        <taxon>Bacteria</taxon>
        <taxon>Bacillati</taxon>
        <taxon>Actinomycetota</taxon>
        <taxon>Actinomycetes</taxon>
        <taxon>Kitasatosporales</taxon>
        <taxon>Streptomycetaceae</taxon>
        <taxon>Streptomyces</taxon>
    </lineage>
</organism>
<accession>A0ABW6MC72</accession>
<proteinExistence type="inferred from homology"/>
<evidence type="ECO:0000256" key="1">
    <source>
        <dbReference type="ARBA" id="ARBA00005695"/>
    </source>
</evidence>
<feature type="domain" description="Solute-binding protein family 5" evidence="5">
    <location>
        <begin position="89"/>
        <end position="445"/>
    </location>
</feature>
<evidence type="ECO:0000256" key="2">
    <source>
        <dbReference type="ARBA" id="ARBA00022448"/>
    </source>
</evidence>
<dbReference type="PIRSF" id="PIRSF002741">
    <property type="entry name" value="MppA"/>
    <property type="match status" value="1"/>
</dbReference>
<dbReference type="Gene3D" id="3.40.190.10">
    <property type="entry name" value="Periplasmic binding protein-like II"/>
    <property type="match status" value="1"/>
</dbReference>
<feature type="signal peptide" evidence="4">
    <location>
        <begin position="1"/>
        <end position="26"/>
    </location>
</feature>
<comment type="similarity">
    <text evidence="1">Belongs to the bacterial solute-binding protein 5 family.</text>
</comment>
<feature type="chain" id="PRO_5046244692" evidence="4">
    <location>
        <begin position="27"/>
        <end position="527"/>
    </location>
</feature>
<evidence type="ECO:0000259" key="5">
    <source>
        <dbReference type="Pfam" id="PF00496"/>
    </source>
</evidence>
<dbReference type="InterPro" id="IPR000914">
    <property type="entry name" value="SBP_5_dom"/>
</dbReference>
<gene>
    <name evidence="6" type="ORF">ACFYNQ_34700</name>
</gene>
<reference evidence="6 7" key="1">
    <citation type="submission" date="2024-10" db="EMBL/GenBank/DDBJ databases">
        <title>The Natural Products Discovery Center: Release of the First 8490 Sequenced Strains for Exploring Actinobacteria Biosynthetic Diversity.</title>
        <authorList>
            <person name="Kalkreuter E."/>
            <person name="Kautsar S.A."/>
            <person name="Yang D."/>
            <person name="Bader C.D."/>
            <person name="Teijaro C.N."/>
            <person name="Fluegel L."/>
            <person name="Davis C.M."/>
            <person name="Simpson J.R."/>
            <person name="Lauterbach L."/>
            <person name="Steele A.D."/>
            <person name="Gui C."/>
            <person name="Meng S."/>
            <person name="Li G."/>
            <person name="Viehrig K."/>
            <person name="Ye F."/>
            <person name="Su P."/>
            <person name="Kiefer A.F."/>
            <person name="Nichols A."/>
            <person name="Cepeda A.J."/>
            <person name="Yan W."/>
            <person name="Fan B."/>
            <person name="Jiang Y."/>
            <person name="Adhikari A."/>
            <person name="Zheng C.-J."/>
            <person name="Schuster L."/>
            <person name="Cowan T.M."/>
            <person name="Smanski M.J."/>
            <person name="Chevrette M.G."/>
            <person name="De Carvalho L.P.S."/>
            <person name="Shen B."/>
        </authorList>
    </citation>
    <scope>NUCLEOTIDE SEQUENCE [LARGE SCALE GENOMIC DNA]</scope>
    <source>
        <strain evidence="6 7">NPDC006488</strain>
    </source>
</reference>
<keyword evidence="3 4" id="KW-0732">Signal</keyword>
<dbReference type="CDD" id="cd00995">
    <property type="entry name" value="PBP2_NikA_DppA_OppA_like"/>
    <property type="match status" value="1"/>
</dbReference>
<protein>
    <submittedName>
        <fullName evidence="6">ABC transporter substrate-binding protein</fullName>
    </submittedName>
</protein>
<dbReference type="InterPro" id="IPR030678">
    <property type="entry name" value="Peptide/Ni-bd"/>
</dbReference>
<evidence type="ECO:0000313" key="6">
    <source>
        <dbReference type="EMBL" id="MFE9603699.1"/>
    </source>
</evidence>
<dbReference type="Pfam" id="PF00496">
    <property type="entry name" value="SBP_bac_5"/>
    <property type="match status" value="1"/>
</dbReference>
<dbReference type="SUPFAM" id="SSF53850">
    <property type="entry name" value="Periplasmic binding protein-like II"/>
    <property type="match status" value="1"/>
</dbReference>
<keyword evidence="2" id="KW-0813">Transport</keyword>
<dbReference type="Proteomes" id="UP001601303">
    <property type="component" value="Unassembled WGS sequence"/>
</dbReference>
<dbReference type="InterPro" id="IPR006311">
    <property type="entry name" value="TAT_signal"/>
</dbReference>